<sequence>MSEMFRFGTPGNEKEKGSSQMIRHSKILLAGLFVTFCLSALVIFPASAGPGTDTNSVSDPDQLLVHCLVLLEEQGIDVTEIQAVFESGDTDAIHILVEELQDEGLIGTGEEHDPGSGDGECGRDQTGERKRNEQIEGHISILEEWGVDVAEIRAAFERGDMDAVRTFFTELQEDFPAGNDQCQRFTEYPDINSEDLLE</sequence>
<feature type="region of interest" description="Disordered" evidence="1">
    <location>
        <begin position="178"/>
        <end position="198"/>
    </location>
</feature>
<evidence type="ECO:0000313" key="3">
    <source>
        <dbReference type="Proteomes" id="UP001163096"/>
    </source>
</evidence>
<proteinExistence type="predicted"/>
<dbReference type="KEGG" id="mou:OU421_03395"/>
<dbReference type="RefSeq" id="WP_268187204.1">
    <property type="nucleotide sequence ID" value="NZ_CP113361.1"/>
</dbReference>
<feature type="region of interest" description="Disordered" evidence="1">
    <location>
        <begin position="107"/>
        <end position="133"/>
    </location>
</feature>
<evidence type="ECO:0000313" key="2">
    <source>
        <dbReference type="EMBL" id="WAI01926.1"/>
    </source>
</evidence>
<feature type="compositionally biased region" description="Basic and acidic residues" evidence="1">
    <location>
        <begin position="109"/>
        <end position="133"/>
    </location>
</feature>
<accession>A0A9X9S5K6</accession>
<dbReference type="GeneID" id="76834115"/>
<protein>
    <submittedName>
        <fullName evidence="2">Uncharacterized protein</fullName>
    </submittedName>
</protein>
<keyword evidence="3" id="KW-1185">Reference proteome</keyword>
<dbReference type="EMBL" id="CP113361">
    <property type="protein sequence ID" value="WAI01926.1"/>
    <property type="molecule type" value="Genomic_DNA"/>
</dbReference>
<dbReference type="AlphaFoldDB" id="A0A9X9S5K6"/>
<reference evidence="2" key="1">
    <citation type="submission" date="2022-11" db="EMBL/GenBank/DDBJ databases">
        <title>Complete genome sequence of Methanogenium organophilum DSM 3596.</title>
        <authorList>
            <person name="Chen S.-C."/>
            <person name="Lai S.-J."/>
            <person name="You Y.-T."/>
        </authorList>
    </citation>
    <scope>NUCLEOTIDE SEQUENCE</scope>
    <source>
        <strain evidence="2">DSM 3596</strain>
    </source>
</reference>
<gene>
    <name evidence="2" type="ORF">OU421_03395</name>
</gene>
<name>A0A9X9S5K6_METOG</name>
<organism evidence="2 3">
    <name type="scientific">Methanogenium organophilum</name>
    <dbReference type="NCBI Taxonomy" id="2199"/>
    <lineage>
        <taxon>Archaea</taxon>
        <taxon>Methanobacteriati</taxon>
        <taxon>Methanobacteriota</taxon>
        <taxon>Stenosarchaea group</taxon>
        <taxon>Methanomicrobia</taxon>
        <taxon>Methanomicrobiales</taxon>
        <taxon>Methanomicrobiaceae</taxon>
        <taxon>Methanogenium</taxon>
    </lineage>
</organism>
<dbReference type="Proteomes" id="UP001163096">
    <property type="component" value="Chromosome"/>
</dbReference>
<evidence type="ECO:0000256" key="1">
    <source>
        <dbReference type="SAM" id="MobiDB-lite"/>
    </source>
</evidence>